<evidence type="ECO:0000313" key="3">
    <source>
        <dbReference type="EMBL" id="GBG29434.1"/>
    </source>
</evidence>
<reference evidence="3 4" key="1">
    <citation type="submission" date="2017-12" db="EMBL/GenBank/DDBJ databases">
        <title>Sequencing, de novo assembly and annotation of complete genome of a new Thraustochytrid species, strain FCC1311.</title>
        <authorList>
            <person name="Sedici K."/>
            <person name="Godart F."/>
            <person name="Aiese Cigliano R."/>
            <person name="Sanseverino W."/>
            <person name="Barakat M."/>
            <person name="Ortet P."/>
            <person name="Marechal E."/>
            <person name="Cagnac O."/>
            <person name="Amato A."/>
        </authorList>
    </citation>
    <scope>NUCLEOTIDE SEQUENCE [LARGE SCALE GENOMIC DNA]</scope>
</reference>
<protein>
    <submittedName>
        <fullName evidence="3">Uncharacterized protein</fullName>
    </submittedName>
</protein>
<feature type="region of interest" description="Disordered" evidence="2">
    <location>
        <begin position="232"/>
        <end position="257"/>
    </location>
</feature>
<gene>
    <name evidence="3" type="ORF">FCC1311_056552</name>
</gene>
<dbReference type="Proteomes" id="UP000241890">
    <property type="component" value="Unassembled WGS sequence"/>
</dbReference>
<proteinExistence type="predicted"/>
<comment type="caution">
    <text evidence="3">The sequence shown here is derived from an EMBL/GenBank/DDBJ whole genome shotgun (WGS) entry which is preliminary data.</text>
</comment>
<evidence type="ECO:0000256" key="1">
    <source>
        <dbReference type="SAM" id="Coils"/>
    </source>
</evidence>
<feature type="region of interest" description="Disordered" evidence="2">
    <location>
        <begin position="459"/>
        <end position="478"/>
    </location>
</feature>
<name>A0A2R5GNI5_9STRA</name>
<feature type="region of interest" description="Disordered" evidence="2">
    <location>
        <begin position="60"/>
        <end position="92"/>
    </location>
</feature>
<feature type="region of interest" description="Disordered" evidence="2">
    <location>
        <begin position="126"/>
        <end position="147"/>
    </location>
</feature>
<dbReference type="EMBL" id="BEYU01000058">
    <property type="protein sequence ID" value="GBG29434.1"/>
    <property type="molecule type" value="Genomic_DNA"/>
</dbReference>
<dbReference type="InParanoid" id="A0A2R5GNI5"/>
<accession>A0A2R5GNI5</accession>
<feature type="compositionally biased region" description="Basic and acidic residues" evidence="2">
    <location>
        <begin position="467"/>
        <end position="478"/>
    </location>
</feature>
<evidence type="ECO:0000313" key="4">
    <source>
        <dbReference type="Proteomes" id="UP000241890"/>
    </source>
</evidence>
<keyword evidence="4" id="KW-1185">Reference proteome</keyword>
<sequence length="675" mass="75000">MRSANARGQQAFAMPPTVRKIGGAAKASNGDGQQRPGRLLVSEVDRQGWVVPLAVADDELPDWDSFDTGPSRAQRPLRTAGPRSVASSPSGVTISASGFQGLAGTAEADGSLKTKARIHRSGSVDILIPGAGGEPSPSHASLASPSRFSLRQGYRTEPLETENTGDLNAVAAPSGLVQVTESKDTGSAAVSKQRPAPRQLQLDVAPAEPRNGAASLADEVSFWELRRRRDVGDDENDGEALFSSNAQVRGRKQNSDAATISQKSRAALGITWLRHEFEVCSAKLFGNGETASPAVPRMRQLPPDLKSEKGLYGLWCLLDETVHAWIQRERHLRNINKEGAEMSQRALRQAHEVRRAEKVNLQMDFVKKMEEAKNKADEARALDKEQFESRIKELEDRRRALELKCIELSTEKKQRDAALVQLREQEQRSRTAEEANRKRIEADLQRALEKAETQLATLQKENASLRASREAEVTSSSQRERALEAELLRIRDELGIDHSEEIAELKKQHAQRYREIEHKMQQLMAEHDSFVRQLQAEHDDKTAAVRKEHNMQLEMARRATSNAEKSALELKENHKEQLRRLHVHQRAKEAAYEKDLQRIRRQASRKDRTWVLPPPALQATKRSSISSFIRACGFGTNANSGINDDRNDSVPARIAASFSAPEPSTTRSILHGALG</sequence>
<keyword evidence="1" id="KW-0175">Coiled coil</keyword>
<feature type="region of interest" description="Disordered" evidence="2">
    <location>
        <begin position="1"/>
        <end position="36"/>
    </location>
</feature>
<feature type="compositionally biased region" description="Low complexity" evidence="2">
    <location>
        <begin position="135"/>
        <end position="146"/>
    </location>
</feature>
<dbReference type="AlphaFoldDB" id="A0A2R5GNI5"/>
<feature type="region of interest" description="Disordered" evidence="2">
    <location>
        <begin position="656"/>
        <end position="675"/>
    </location>
</feature>
<evidence type="ECO:0000256" key="2">
    <source>
        <dbReference type="SAM" id="MobiDB-lite"/>
    </source>
</evidence>
<organism evidence="3 4">
    <name type="scientific">Hondaea fermentalgiana</name>
    <dbReference type="NCBI Taxonomy" id="2315210"/>
    <lineage>
        <taxon>Eukaryota</taxon>
        <taxon>Sar</taxon>
        <taxon>Stramenopiles</taxon>
        <taxon>Bigyra</taxon>
        <taxon>Labyrinthulomycetes</taxon>
        <taxon>Thraustochytrida</taxon>
        <taxon>Thraustochytriidae</taxon>
        <taxon>Hondaea</taxon>
    </lineage>
</organism>
<feature type="coiled-coil region" evidence="1">
    <location>
        <begin position="506"/>
        <end position="573"/>
    </location>
</feature>